<evidence type="ECO:0000313" key="2">
    <source>
        <dbReference type="Proteomes" id="UP000199072"/>
    </source>
</evidence>
<organism evidence="1 2">
    <name type="scientific">Mucilaginibacter pineti</name>
    <dbReference type="NCBI Taxonomy" id="1391627"/>
    <lineage>
        <taxon>Bacteria</taxon>
        <taxon>Pseudomonadati</taxon>
        <taxon>Bacteroidota</taxon>
        <taxon>Sphingobacteriia</taxon>
        <taxon>Sphingobacteriales</taxon>
        <taxon>Sphingobacteriaceae</taxon>
        <taxon>Mucilaginibacter</taxon>
    </lineage>
</organism>
<dbReference type="OrthoDB" id="982085at2"/>
<accession>A0A1G7D549</accession>
<proteinExistence type="predicted"/>
<gene>
    <name evidence="1" type="ORF">SAMN05216464_106214</name>
</gene>
<dbReference type="STRING" id="1391627.SAMN05216464_106214"/>
<reference evidence="1 2" key="1">
    <citation type="submission" date="2016-10" db="EMBL/GenBank/DDBJ databases">
        <authorList>
            <person name="de Groot N.N."/>
        </authorList>
    </citation>
    <scope>NUCLEOTIDE SEQUENCE [LARGE SCALE GENOMIC DNA]</scope>
    <source>
        <strain evidence="1 2">47C3B</strain>
    </source>
</reference>
<dbReference type="AlphaFoldDB" id="A0A1G7D549"/>
<dbReference type="RefSeq" id="WP_091150119.1">
    <property type="nucleotide sequence ID" value="NZ_FNAI01000006.1"/>
</dbReference>
<evidence type="ECO:0000313" key="1">
    <source>
        <dbReference type="EMBL" id="SDE45835.1"/>
    </source>
</evidence>
<dbReference type="Proteomes" id="UP000199072">
    <property type="component" value="Unassembled WGS sequence"/>
</dbReference>
<dbReference type="EMBL" id="FNAI01000006">
    <property type="protein sequence ID" value="SDE45835.1"/>
    <property type="molecule type" value="Genomic_DNA"/>
</dbReference>
<protein>
    <submittedName>
        <fullName evidence="1">Uncharacterized protein</fullName>
    </submittedName>
</protein>
<keyword evidence="2" id="KW-1185">Reference proteome</keyword>
<sequence length="145" mass="16066">MFEKLFLLVKNNAGTAVVNNPLIPAKHHNAVMIEASSSIIEVLKGQMENGKLKDLVKYFQSSGVYNKSLVSSIVNRFANRLNTFYNIDTEHALATANELIPVVMSQLVKESKSEQIKEFGLTNMLTKLNGNRADLSLLVNNLMVA</sequence>
<name>A0A1G7D549_9SPHI</name>